<dbReference type="Pfam" id="PF00196">
    <property type="entry name" value="GerE"/>
    <property type="match status" value="1"/>
</dbReference>
<dbReference type="SMART" id="SM00421">
    <property type="entry name" value="HTH_LUXR"/>
    <property type="match status" value="1"/>
</dbReference>
<dbReference type="GO" id="GO:0003677">
    <property type="term" value="F:DNA binding"/>
    <property type="evidence" value="ECO:0007669"/>
    <property type="project" value="UniProtKB-KW"/>
</dbReference>
<dbReference type="Gene3D" id="1.10.10.10">
    <property type="entry name" value="Winged helix-like DNA-binding domain superfamily/Winged helix DNA-binding domain"/>
    <property type="match status" value="1"/>
</dbReference>
<reference evidence="5 6" key="1">
    <citation type="submission" date="2020-07" db="EMBL/GenBank/DDBJ databases">
        <title>Sequencing the genomes of 1000 actinobacteria strains.</title>
        <authorList>
            <person name="Klenk H.-P."/>
        </authorList>
    </citation>
    <scope>NUCLEOTIDE SEQUENCE [LARGE SCALE GENOMIC DNA]</scope>
    <source>
        <strain evidence="5 6">DSM 15165</strain>
    </source>
</reference>
<dbReference type="PANTHER" id="PTHR44688">
    <property type="entry name" value="DNA-BINDING TRANSCRIPTIONAL ACTIVATOR DEVR_DOSR"/>
    <property type="match status" value="1"/>
</dbReference>
<accession>A0A853D203</accession>
<comment type="caution">
    <text evidence="5">The sequence shown here is derived from an EMBL/GenBank/DDBJ whole genome shotgun (WGS) entry which is preliminary data.</text>
</comment>
<dbReference type="InterPro" id="IPR016032">
    <property type="entry name" value="Sig_transdc_resp-reg_C-effctor"/>
</dbReference>
<dbReference type="PROSITE" id="PS00622">
    <property type="entry name" value="HTH_LUXR_1"/>
    <property type="match status" value="1"/>
</dbReference>
<dbReference type="PRINTS" id="PR00038">
    <property type="entry name" value="HTHLUXR"/>
</dbReference>
<evidence type="ECO:0000256" key="2">
    <source>
        <dbReference type="ARBA" id="ARBA00023125"/>
    </source>
</evidence>
<dbReference type="InterPro" id="IPR011990">
    <property type="entry name" value="TPR-like_helical_dom_sf"/>
</dbReference>
<sequence>MMESPALASAQDALRRGAWAEAVRGFLAALEGDEAPEAREGLAQAYWWLDDGDESLASREAAYRGYRKRGDDLGAARAATSLAWDAVLFGRGAAVARGWYARAADLLQGLPVHAEHGWHAVRGAELALTLDDDTDAALASARVAGAIGRELADDDLAFAGQAYSGLALVMAGDVDSGMHLLDGAVAAATAGDVADPMWMGKICCWLIVACRQSQDIERAAEWCARVEAMSAARELAPLTTVCRIQYAAILVSRGSWTVADAQLRRTLDTLSGSRRESRVEAVAELGELRRRQGRLAEAEALLRQAEFFGPAVVSRARLRIDQGEPAAAWLDLSGLLDAIPSANLLARAAVLPTAVAAAVAIDDLDDARRLAGELDAIARRVATEPLRGFAAAATGSVSSGAPELTWWREAVRWFAASGLRYEEAHSRRSLADALAALGDVAGAAEQRAAAAAILDELGVRSPTEPTGLTARQREVLRLIARGMTNADIARELTVSEHTVHRHVANILLKLGLGSRTAAAAYAAREHLI</sequence>
<feature type="domain" description="HTH luxR-type" evidence="4">
    <location>
        <begin position="461"/>
        <end position="526"/>
    </location>
</feature>
<dbReference type="Gene3D" id="1.25.40.10">
    <property type="entry name" value="Tetratricopeptide repeat domain"/>
    <property type="match status" value="1"/>
</dbReference>
<evidence type="ECO:0000259" key="4">
    <source>
        <dbReference type="PROSITE" id="PS50043"/>
    </source>
</evidence>
<dbReference type="SUPFAM" id="SSF46894">
    <property type="entry name" value="C-terminal effector domain of the bipartite response regulators"/>
    <property type="match status" value="1"/>
</dbReference>
<proteinExistence type="predicted"/>
<evidence type="ECO:0000313" key="6">
    <source>
        <dbReference type="Proteomes" id="UP000578352"/>
    </source>
</evidence>
<dbReference type="AlphaFoldDB" id="A0A853D203"/>
<organism evidence="5 6">
    <name type="scientific">Leifsonia shinshuensis</name>
    <dbReference type="NCBI Taxonomy" id="150026"/>
    <lineage>
        <taxon>Bacteria</taxon>
        <taxon>Bacillati</taxon>
        <taxon>Actinomycetota</taxon>
        <taxon>Actinomycetes</taxon>
        <taxon>Micrococcales</taxon>
        <taxon>Microbacteriaceae</taxon>
        <taxon>Leifsonia</taxon>
    </lineage>
</organism>
<evidence type="ECO:0000256" key="3">
    <source>
        <dbReference type="ARBA" id="ARBA00023163"/>
    </source>
</evidence>
<name>A0A853D203_9MICO</name>
<keyword evidence="3" id="KW-0804">Transcription</keyword>
<dbReference type="InterPro" id="IPR036388">
    <property type="entry name" value="WH-like_DNA-bd_sf"/>
</dbReference>
<dbReference type="PROSITE" id="PS50043">
    <property type="entry name" value="HTH_LUXR_2"/>
    <property type="match status" value="1"/>
</dbReference>
<evidence type="ECO:0000313" key="5">
    <source>
        <dbReference type="EMBL" id="NYJ25491.1"/>
    </source>
</evidence>
<dbReference type="CDD" id="cd06170">
    <property type="entry name" value="LuxR_C_like"/>
    <property type="match status" value="1"/>
</dbReference>
<keyword evidence="1" id="KW-0805">Transcription regulation</keyword>
<dbReference type="PANTHER" id="PTHR44688:SF16">
    <property type="entry name" value="DNA-BINDING TRANSCRIPTIONAL ACTIVATOR DEVR_DOSR"/>
    <property type="match status" value="1"/>
</dbReference>
<dbReference type="Proteomes" id="UP000578352">
    <property type="component" value="Unassembled WGS sequence"/>
</dbReference>
<evidence type="ECO:0000256" key="1">
    <source>
        <dbReference type="ARBA" id="ARBA00023015"/>
    </source>
</evidence>
<keyword evidence="2" id="KW-0238">DNA-binding</keyword>
<protein>
    <submittedName>
        <fullName evidence="5">ATP/maltotriose-dependent transcriptional regulator MalT</fullName>
    </submittedName>
</protein>
<gene>
    <name evidence="5" type="ORF">HNR13_003778</name>
</gene>
<dbReference type="GO" id="GO:0006355">
    <property type="term" value="P:regulation of DNA-templated transcription"/>
    <property type="evidence" value="ECO:0007669"/>
    <property type="project" value="InterPro"/>
</dbReference>
<dbReference type="InterPro" id="IPR000792">
    <property type="entry name" value="Tscrpt_reg_LuxR_C"/>
</dbReference>
<dbReference type="EMBL" id="JACCFL010000001">
    <property type="protein sequence ID" value="NYJ25491.1"/>
    <property type="molecule type" value="Genomic_DNA"/>
</dbReference>